<reference evidence="2" key="1">
    <citation type="submission" date="2013-11" db="EMBL/GenBank/DDBJ databases">
        <title>Genome sequencing of Bartonella spp. isolated from human blood.</title>
        <authorList>
            <person name="Raoult D."/>
        </authorList>
    </citation>
    <scope>NUCLEOTIDE SEQUENCE</scope>
    <source>
        <strain evidence="2">BM1374165</strain>
    </source>
</reference>
<sequence>MNSLYNNKYVYSYTMSARQEGDEVLLGADIHNFIALDMSDTSPNVIKVLACFDAEECYR</sequence>
<gene>
    <name evidence="1" type="ORF">BM1374165_01580</name>
</gene>
<dbReference type="AlphaFoldDB" id="X5M958"/>
<evidence type="ECO:0000313" key="1">
    <source>
        <dbReference type="EMBL" id="CDO47553.1"/>
    </source>
</evidence>
<evidence type="ECO:0000313" key="2">
    <source>
        <dbReference type="Proteomes" id="UP000019801"/>
    </source>
</evidence>
<accession>X5M958</accession>
<dbReference type="Proteomes" id="UP000019801">
    <property type="component" value="Chromosome I"/>
</dbReference>
<protein>
    <submittedName>
        <fullName evidence="1">Uncharacterized protein</fullName>
    </submittedName>
</protein>
<dbReference type="STRING" id="38323.BM1374165_01580"/>
<dbReference type="KEGG" id="bhs:BM1374165_01580"/>
<dbReference type="EMBL" id="HG969191">
    <property type="protein sequence ID" value="CDO47553.1"/>
    <property type="molecule type" value="Genomic_DNA"/>
</dbReference>
<proteinExistence type="predicted"/>
<name>X5M958_BARHN</name>
<organism evidence="1 2">
    <name type="scientific">Bartonella henselae</name>
    <name type="common">Rochalimaea henselae</name>
    <dbReference type="NCBI Taxonomy" id="38323"/>
    <lineage>
        <taxon>Bacteria</taxon>
        <taxon>Pseudomonadati</taxon>
        <taxon>Pseudomonadota</taxon>
        <taxon>Alphaproteobacteria</taxon>
        <taxon>Hyphomicrobiales</taxon>
        <taxon>Bartonellaceae</taxon>
        <taxon>Bartonella</taxon>
    </lineage>
</organism>
<dbReference type="PATRIC" id="fig|38323.4.peg.1790"/>